<keyword evidence="15" id="KW-1185">Reference proteome</keyword>
<evidence type="ECO:0000256" key="12">
    <source>
        <dbReference type="PIRSR" id="PIRSR602403-1"/>
    </source>
</evidence>
<comment type="similarity">
    <text evidence="3">Belongs to the cytochrome P450 family.</text>
</comment>
<dbReference type="EMBL" id="CVMT01000008">
    <property type="protein sequence ID" value="CRG90582.1"/>
    <property type="molecule type" value="Genomic_DNA"/>
</dbReference>
<evidence type="ECO:0000256" key="4">
    <source>
        <dbReference type="ARBA" id="ARBA00022617"/>
    </source>
</evidence>
<feature type="transmembrane region" description="Helical" evidence="13">
    <location>
        <begin position="6"/>
        <end position="28"/>
    </location>
</feature>
<dbReference type="PRINTS" id="PR00465">
    <property type="entry name" value="EP450IV"/>
</dbReference>
<dbReference type="STRING" id="28573.A0A0U1M5C0"/>
<reference evidence="14 15" key="1">
    <citation type="submission" date="2015-04" db="EMBL/GenBank/DDBJ databases">
        <authorList>
            <person name="Syromyatnikov M.Y."/>
            <person name="Popov V.N."/>
        </authorList>
    </citation>
    <scope>NUCLEOTIDE SEQUENCE [LARGE SCALE GENOMIC DNA]</scope>
    <source>
        <strain evidence="14">WF-38-12</strain>
    </source>
</reference>
<keyword evidence="10" id="KW-0503">Monooxygenase</keyword>
<keyword evidence="6 12" id="KW-0479">Metal-binding</keyword>
<dbReference type="Pfam" id="PF00067">
    <property type="entry name" value="p450"/>
    <property type="match status" value="1"/>
</dbReference>
<evidence type="ECO:0000313" key="15">
    <source>
        <dbReference type="Proteomes" id="UP000054383"/>
    </source>
</evidence>
<dbReference type="InterPro" id="IPR002403">
    <property type="entry name" value="Cyt_P450_E_grp-IV"/>
</dbReference>
<proteinExistence type="inferred from homology"/>
<dbReference type="SUPFAM" id="SSF48264">
    <property type="entry name" value="Cytochrome P450"/>
    <property type="match status" value="1"/>
</dbReference>
<dbReference type="GO" id="GO:0016705">
    <property type="term" value="F:oxidoreductase activity, acting on paired donors, with incorporation or reduction of molecular oxygen"/>
    <property type="evidence" value="ECO:0007669"/>
    <property type="project" value="InterPro"/>
</dbReference>
<evidence type="ECO:0000256" key="2">
    <source>
        <dbReference type="ARBA" id="ARBA00004370"/>
    </source>
</evidence>
<evidence type="ECO:0000313" key="14">
    <source>
        <dbReference type="EMBL" id="CRG90582.1"/>
    </source>
</evidence>
<evidence type="ECO:0000256" key="5">
    <source>
        <dbReference type="ARBA" id="ARBA00022692"/>
    </source>
</evidence>
<evidence type="ECO:0000256" key="9">
    <source>
        <dbReference type="ARBA" id="ARBA00023004"/>
    </source>
</evidence>
<dbReference type="PANTHER" id="PTHR46206">
    <property type="entry name" value="CYTOCHROME P450"/>
    <property type="match status" value="1"/>
</dbReference>
<dbReference type="GO" id="GO:0016020">
    <property type="term" value="C:membrane"/>
    <property type="evidence" value="ECO:0007669"/>
    <property type="project" value="UniProtKB-SubCell"/>
</dbReference>
<dbReference type="InterPro" id="IPR036396">
    <property type="entry name" value="Cyt_P450_sf"/>
</dbReference>
<dbReference type="GO" id="GO:0005506">
    <property type="term" value="F:iron ion binding"/>
    <property type="evidence" value="ECO:0007669"/>
    <property type="project" value="InterPro"/>
</dbReference>
<evidence type="ECO:0000256" key="8">
    <source>
        <dbReference type="ARBA" id="ARBA00023002"/>
    </source>
</evidence>
<keyword evidence="4 12" id="KW-0349">Heme</keyword>
<evidence type="ECO:0000256" key="10">
    <source>
        <dbReference type="ARBA" id="ARBA00023033"/>
    </source>
</evidence>
<name>A0A0U1M5C0_TALIS</name>
<dbReference type="OrthoDB" id="1844152at2759"/>
<accession>A0A0U1M5C0</accession>
<dbReference type="Gene3D" id="1.10.630.10">
    <property type="entry name" value="Cytochrome P450"/>
    <property type="match status" value="1"/>
</dbReference>
<keyword evidence="8" id="KW-0560">Oxidoreductase</keyword>
<dbReference type="Proteomes" id="UP000054383">
    <property type="component" value="Unassembled WGS sequence"/>
</dbReference>
<comment type="cofactor">
    <cofactor evidence="1 12">
        <name>heme</name>
        <dbReference type="ChEBI" id="CHEBI:30413"/>
    </cofactor>
</comment>
<sequence>MAIIESIQTAVCIICGVALVLLEVGYLITGTEKGGKLWDDFTNGKYYKPWGNTWGSLARPVVINPSKRAMTELSEAKALSQRAVYADIFGFQHTMNGISRTEQENNLLRTRLYSRLLQVRGPANLKVIYPALQKQLGSVLLQQLEKGKLKIDGSISIRLAPTIRTISSRLMAQLFFGENAAADEAFAESLLTYSADMVRCMAVFQFFPRFLTKYVHILITRNGRAMHFLQSRFKKMISDNDGDMNNTILHDMVQLTHEQNSQYWTVHVISQSLLGIWFAASHQPWMNLDFVLLELAQRPEWQVQLREEIGDHSRLDYQTLDNLPYLDSFIKETVRMNPLDNYAIRRKALQTYHFANGGWLIKTGVVACVSAIDILRNKEAYPDPDEWRGDRFVTTPAAVQGSKFSDVSEYFPTWGFGALACPGRFHAALVMKIILAHIVSHYEVTLESKGRTKFMWESFTLPYDSTRVSLKKVN</sequence>
<feature type="binding site" description="axial binding residue" evidence="12">
    <location>
        <position position="421"/>
    </location>
    <ligand>
        <name>heme</name>
        <dbReference type="ChEBI" id="CHEBI:30413"/>
    </ligand>
    <ligandPart>
        <name>Fe</name>
        <dbReference type="ChEBI" id="CHEBI:18248"/>
    </ligandPart>
</feature>
<protein>
    <submittedName>
        <fullName evidence="14">7-alpha-hydroxycholest-4-en-3-one 12-alpha-hydroxylase</fullName>
    </submittedName>
</protein>
<dbReference type="OMA" id="ITWRGSA"/>
<evidence type="ECO:0000256" key="11">
    <source>
        <dbReference type="ARBA" id="ARBA00023136"/>
    </source>
</evidence>
<evidence type="ECO:0000256" key="1">
    <source>
        <dbReference type="ARBA" id="ARBA00001971"/>
    </source>
</evidence>
<comment type="subcellular location">
    <subcellularLocation>
        <location evidence="2">Membrane</location>
    </subcellularLocation>
</comment>
<dbReference type="InterPro" id="IPR001128">
    <property type="entry name" value="Cyt_P450"/>
</dbReference>
<dbReference type="CDD" id="cd11041">
    <property type="entry name" value="CYP503A1-like"/>
    <property type="match status" value="1"/>
</dbReference>
<dbReference type="PANTHER" id="PTHR46206:SF5">
    <property type="entry name" value="P450, PUTATIVE (EUROFUNG)-RELATED"/>
    <property type="match status" value="1"/>
</dbReference>
<dbReference type="AlphaFoldDB" id="A0A0U1M5C0"/>
<evidence type="ECO:0000256" key="13">
    <source>
        <dbReference type="SAM" id="Phobius"/>
    </source>
</evidence>
<dbReference type="GO" id="GO:0020037">
    <property type="term" value="F:heme binding"/>
    <property type="evidence" value="ECO:0007669"/>
    <property type="project" value="InterPro"/>
</dbReference>
<gene>
    <name evidence="14" type="ORF">PISL3812_07626</name>
</gene>
<dbReference type="GO" id="GO:0004497">
    <property type="term" value="F:monooxygenase activity"/>
    <property type="evidence" value="ECO:0007669"/>
    <property type="project" value="UniProtKB-KW"/>
</dbReference>
<evidence type="ECO:0000256" key="3">
    <source>
        <dbReference type="ARBA" id="ARBA00010617"/>
    </source>
</evidence>
<keyword evidence="5 13" id="KW-0812">Transmembrane</keyword>
<evidence type="ECO:0000256" key="7">
    <source>
        <dbReference type="ARBA" id="ARBA00022989"/>
    </source>
</evidence>
<organism evidence="14 15">
    <name type="scientific">Talaromyces islandicus</name>
    <name type="common">Penicillium islandicum</name>
    <dbReference type="NCBI Taxonomy" id="28573"/>
    <lineage>
        <taxon>Eukaryota</taxon>
        <taxon>Fungi</taxon>
        <taxon>Dikarya</taxon>
        <taxon>Ascomycota</taxon>
        <taxon>Pezizomycotina</taxon>
        <taxon>Eurotiomycetes</taxon>
        <taxon>Eurotiomycetidae</taxon>
        <taxon>Eurotiales</taxon>
        <taxon>Trichocomaceae</taxon>
        <taxon>Talaromyces</taxon>
        <taxon>Talaromyces sect. Islandici</taxon>
    </lineage>
</organism>
<keyword evidence="7 13" id="KW-1133">Transmembrane helix</keyword>
<keyword evidence="11 13" id="KW-0472">Membrane</keyword>
<evidence type="ECO:0000256" key="6">
    <source>
        <dbReference type="ARBA" id="ARBA00022723"/>
    </source>
</evidence>
<keyword evidence="9 12" id="KW-0408">Iron</keyword>